<reference evidence="1 2" key="1">
    <citation type="submission" date="2020-08" db="EMBL/GenBank/DDBJ databases">
        <title>A Genomic Blueprint of the Chicken Gut Microbiome.</title>
        <authorList>
            <person name="Gilroy R."/>
            <person name="Ravi A."/>
            <person name="Getino M."/>
            <person name="Pursley I."/>
            <person name="Horton D.L."/>
            <person name="Alikhan N.-F."/>
            <person name="Baker D."/>
            <person name="Gharbi K."/>
            <person name="Hall N."/>
            <person name="Watson M."/>
            <person name="Adriaenssens E.M."/>
            <person name="Foster-Nyarko E."/>
            <person name="Jarju S."/>
            <person name="Secka A."/>
            <person name="Antonio M."/>
            <person name="Oren A."/>
            <person name="Chaudhuri R."/>
            <person name="La Ragione R.M."/>
            <person name="Hildebrand F."/>
            <person name="Pallen M.J."/>
        </authorList>
    </citation>
    <scope>NUCLEOTIDE SEQUENCE [LARGE SCALE GENOMIC DNA]</scope>
    <source>
        <strain evidence="1 2">Sa1BUA6</strain>
    </source>
</reference>
<evidence type="ECO:0000313" key="2">
    <source>
        <dbReference type="Proteomes" id="UP000621930"/>
    </source>
</evidence>
<protein>
    <submittedName>
        <fullName evidence="1">Uncharacterized protein</fullName>
    </submittedName>
</protein>
<dbReference type="EMBL" id="JACSPT010000029">
    <property type="protein sequence ID" value="MBD8010570.1"/>
    <property type="molecule type" value="Genomic_DNA"/>
</dbReference>
<dbReference type="Proteomes" id="UP000621930">
    <property type="component" value="Unassembled WGS sequence"/>
</dbReference>
<sequence>MLRFLKKSVAEKTSVLTEKQKFEAENSISHDFGFICQGFIVDDFSHHLNFYSNGKVNRFDDLKNMILYKDEIIQATEQAILYKETGETGVNNDDKQALINARNFLKIFTTVVDYNVKFNLETLQ</sequence>
<accession>A0ABR8W0N1</accession>
<organism evidence="1 2">
    <name type="scientific">Acinetobacter pecorum</name>
    <dbReference type="NCBI Taxonomy" id="2762215"/>
    <lineage>
        <taxon>Bacteria</taxon>
        <taxon>Pseudomonadati</taxon>
        <taxon>Pseudomonadota</taxon>
        <taxon>Gammaproteobacteria</taxon>
        <taxon>Moraxellales</taxon>
        <taxon>Moraxellaceae</taxon>
        <taxon>Acinetobacter</taxon>
    </lineage>
</organism>
<proteinExistence type="predicted"/>
<keyword evidence="2" id="KW-1185">Reference proteome</keyword>
<dbReference type="RefSeq" id="WP_191731387.1">
    <property type="nucleotide sequence ID" value="NZ_JACSPT010000029.1"/>
</dbReference>
<name>A0ABR8W0N1_9GAMM</name>
<gene>
    <name evidence="1" type="ORF">H9629_14680</name>
</gene>
<comment type="caution">
    <text evidence="1">The sequence shown here is derived from an EMBL/GenBank/DDBJ whole genome shotgun (WGS) entry which is preliminary data.</text>
</comment>
<evidence type="ECO:0000313" key="1">
    <source>
        <dbReference type="EMBL" id="MBD8010570.1"/>
    </source>
</evidence>